<keyword evidence="2" id="KW-1185">Reference proteome</keyword>
<gene>
    <name evidence="1" type="ORF">FC24_GL000128</name>
</gene>
<dbReference type="OrthoDB" id="2190065at2"/>
<sequence>MTDEEQKKMVASIKALGKSYHDVLQRISKYEPLFQGQDQCSYCQRRRPIIQTPDTELRIIYGNKLSSWIKVGKSVSQNIKFCPMCGRKL</sequence>
<organism evidence="1 2">
    <name type="scientific">Loigolactobacillus rennini DSM 20253</name>
    <dbReference type="NCBI Taxonomy" id="1423796"/>
    <lineage>
        <taxon>Bacteria</taxon>
        <taxon>Bacillati</taxon>
        <taxon>Bacillota</taxon>
        <taxon>Bacilli</taxon>
        <taxon>Lactobacillales</taxon>
        <taxon>Lactobacillaceae</taxon>
        <taxon>Loigolactobacillus</taxon>
    </lineage>
</organism>
<name>A0A0R2D4R0_9LACO</name>
<protein>
    <submittedName>
        <fullName evidence="1">Uncharacterized protein</fullName>
    </submittedName>
</protein>
<reference evidence="1 2" key="1">
    <citation type="journal article" date="2015" name="Genome Announc.">
        <title>Expanding the biotechnology potential of lactobacilli through comparative genomics of 213 strains and associated genera.</title>
        <authorList>
            <person name="Sun Z."/>
            <person name="Harris H.M."/>
            <person name="McCann A."/>
            <person name="Guo C."/>
            <person name="Argimon S."/>
            <person name="Zhang W."/>
            <person name="Yang X."/>
            <person name="Jeffery I.B."/>
            <person name="Cooney J.C."/>
            <person name="Kagawa T.F."/>
            <person name="Liu W."/>
            <person name="Song Y."/>
            <person name="Salvetti E."/>
            <person name="Wrobel A."/>
            <person name="Rasinkangas P."/>
            <person name="Parkhill J."/>
            <person name="Rea M.C."/>
            <person name="O'Sullivan O."/>
            <person name="Ritari J."/>
            <person name="Douillard F.P."/>
            <person name="Paul Ross R."/>
            <person name="Yang R."/>
            <person name="Briner A.E."/>
            <person name="Felis G.E."/>
            <person name="de Vos W.M."/>
            <person name="Barrangou R."/>
            <person name="Klaenhammer T.R."/>
            <person name="Caufield P.W."/>
            <person name="Cui Y."/>
            <person name="Zhang H."/>
            <person name="O'Toole P.W."/>
        </authorList>
    </citation>
    <scope>NUCLEOTIDE SEQUENCE [LARGE SCALE GENOMIC DNA]</scope>
    <source>
        <strain evidence="1 2">DSM 20253</strain>
    </source>
</reference>
<dbReference type="EMBL" id="AYYI01000080">
    <property type="protein sequence ID" value="KRM94835.1"/>
    <property type="molecule type" value="Genomic_DNA"/>
</dbReference>
<dbReference type="PATRIC" id="fig|1423796.3.peg.133"/>
<accession>A0A0R2D4R0</accession>
<dbReference type="AlphaFoldDB" id="A0A0R2D4R0"/>
<dbReference type="Proteomes" id="UP000051638">
    <property type="component" value="Unassembled WGS sequence"/>
</dbReference>
<proteinExistence type="predicted"/>
<dbReference type="RefSeq" id="WP_057874589.1">
    <property type="nucleotide sequence ID" value="NZ_AYYI01000080.1"/>
</dbReference>
<evidence type="ECO:0000313" key="2">
    <source>
        <dbReference type="Proteomes" id="UP000051638"/>
    </source>
</evidence>
<comment type="caution">
    <text evidence="1">The sequence shown here is derived from an EMBL/GenBank/DDBJ whole genome shotgun (WGS) entry which is preliminary data.</text>
</comment>
<evidence type="ECO:0000313" key="1">
    <source>
        <dbReference type="EMBL" id="KRM94835.1"/>
    </source>
</evidence>
<dbReference type="STRING" id="1423796.FC24_GL000128"/>